<dbReference type="EMBL" id="CABP01000016">
    <property type="protein sequence ID" value="CBI03623.1"/>
    <property type="molecule type" value="Genomic_DNA"/>
</dbReference>
<sequence>MPLLLHSSCCSFCGGCLSYNPLLRAAKRNEKPPVWGGQGLPGGGLFLVQMGRDCFSLYLFLSLLYFNVDSFTVRYFFFVFIAAHDHHRHLRHNLPNLIYWHYYSSYYLYRD</sequence>
<evidence type="ECO:0000256" key="1">
    <source>
        <dbReference type="SAM" id="Phobius"/>
    </source>
</evidence>
<dbReference type="AlphaFoldDB" id="E6Q8U7"/>
<comment type="caution">
    <text evidence="2">The sequence shown here is derived from an EMBL/GenBank/DDBJ whole genome shotgun (WGS) entry which is preliminary data.</text>
</comment>
<keyword evidence="1" id="KW-0472">Membrane</keyword>
<protein>
    <submittedName>
        <fullName evidence="2">Uncharacterized protein</fullName>
    </submittedName>
</protein>
<reference evidence="2" key="1">
    <citation type="submission" date="2009-10" db="EMBL/GenBank/DDBJ databases">
        <title>Diversity of trophic interactions inside an arsenic-rich microbial ecosystem.</title>
        <authorList>
            <person name="Bertin P.N."/>
            <person name="Heinrich-Salmeron A."/>
            <person name="Pelletier E."/>
            <person name="Goulhen-Chollet F."/>
            <person name="Arsene-Ploetze F."/>
            <person name="Gallien S."/>
            <person name="Calteau A."/>
            <person name="Vallenet D."/>
            <person name="Casiot C."/>
            <person name="Chane-Woon-Ming B."/>
            <person name="Giloteaux L."/>
            <person name="Barakat M."/>
            <person name="Bonnefoy V."/>
            <person name="Bruneel O."/>
            <person name="Chandler M."/>
            <person name="Cleiss J."/>
            <person name="Duran R."/>
            <person name="Elbaz-Poulichet F."/>
            <person name="Fonknechten N."/>
            <person name="Lauga B."/>
            <person name="Mornico D."/>
            <person name="Ortet P."/>
            <person name="Schaeffer C."/>
            <person name="Siguier P."/>
            <person name="Alexander Thil Smith A."/>
            <person name="Van Dorsselaer A."/>
            <person name="Weissenbach J."/>
            <person name="Medigue C."/>
            <person name="Le Paslier D."/>
        </authorList>
    </citation>
    <scope>NUCLEOTIDE SEQUENCE</scope>
</reference>
<accession>E6Q8U7</accession>
<proteinExistence type="predicted"/>
<feature type="transmembrane region" description="Helical" evidence="1">
    <location>
        <begin position="55"/>
        <end position="83"/>
    </location>
</feature>
<keyword evidence="1" id="KW-0812">Transmembrane</keyword>
<organism evidence="2">
    <name type="scientific">mine drainage metagenome</name>
    <dbReference type="NCBI Taxonomy" id="410659"/>
    <lineage>
        <taxon>unclassified sequences</taxon>
        <taxon>metagenomes</taxon>
        <taxon>ecological metagenomes</taxon>
    </lineage>
</organism>
<name>E6Q8U7_9ZZZZ</name>
<keyword evidence="1" id="KW-1133">Transmembrane helix</keyword>
<gene>
    <name evidence="2" type="ORF">CARN5_2953</name>
</gene>
<evidence type="ECO:0000313" key="2">
    <source>
        <dbReference type="EMBL" id="CBI03623.1"/>
    </source>
</evidence>